<protein>
    <submittedName>
        <fullName evidence="1">Uncharacterized protein</fullName>
    </submittedName>
</protein>
<comment type="caution">
    <text evidence="1">The sequence shown here is derived from an EMBL/GenBank/DDBJ whole genome shotgun (WGS) entry which is preliminary data.</text>
</comment>
<name>A0A855WYV4_9BACT</name>
<dbReference type="AlphaFoldDB" id="A0A855WYV4"/>
<evidence type="ECO:0000313" key="1">
    <source>
        <dbReference type="EMBL" id="PWB70850.1"/>
    </source>
</evidence>
<dbReference type="PROSITE" id="PS51257">
    <property type="entry name" value="PROKAR_LIPOPROTEIN"/>
    <property type="match status" value="1"/>
</dbReference>
<dbReference type="EMBL" id="PQAP01000134">
    <property type="protein sequence ID" value="PWB70850.1"/>
    <property type="molecule type" value="Genomic_DNA"/>
</dbReference>
<organism evidence="1 2">
    <name type="scientific">candidate division GN15 bacterium</name>
    <dbReference type="NCBI Taxonomy" id="2072418"/>
    <lineage>
        <taxon>Bacteria</taxon>
        <taxon>candidate division GN15</taxon>
    </lineage>
</organism>
<proteinExistence type="predicted"/>
<gene>
    <name evidence="1" type="ORF">C3F09_08620</name>
</gene>
<accession>A0A855WYV4</accession>
<evidence type="ECO:0000313" key="2">
    <source>
        <dbReference type="Proteomes" id="UP000250918"/>
    </source>
</evidence>
<reference evidence="1 2" key="1">
    <citation type="journal article" date="2018" name="ISME J.">
        <title>A methanotrophic archaeon couples anaerobic oxidation of methane to Fe(III) reduction.</title>
        <authorList>
            <person name="Cai C."/>
            <person name="Leu A.O."/>
            <person name="Xie G.J."/>
            <person name="Guo J."/>
            <person name="Feng Y."/>
            <person name="Zhao J.X."/>
            <person name="Tyson G.W."/>
            <person name="Yuan Z."/>
            <person name="Hu S."/>
        </authorList>
    </citation>
    <scope>NUCLEOTIDE SEQUENCE [LARGE SCALE GENOMIC DNA]</scope>
    <source>
        <strain evidence="1">FeB_12</strain>
    </source>
</reference>
<sequence length="352" mass="39236">MKSLFCIVAIGLSLAGCGYNPDTAVYDTLANPDGFPQPALNLINGIEKNQLATYNAITDAFSELYSTRPDLLDNTGWEKIVSRLGIKFRMRADSLAALGITHYRHAGELYTLAAFARPQDNQVQERRDLFDAWEKAVRDSVIDTGRFADANNPGISERLAVLKYFLMGDSVRRRFGQEYLLQQVLDLDSVEAALKPSSTHPLKAVDRCFLAVIGLKKYSGNDQIVTFAEPEVDLIAAQIKRESGHWYSAELYFIPHEKLSDDYSVAFRVSERDSAGGVSPTPVTLDFRIQPAASTWLPGEIYGTYRRFLCDGSPVRIEVGLYAHRGDRIEFIPVRETGKPLYQLPPSAMASQ</sequence>
<dbReference type="Proteomes" id="UP000250918">
    <property type="component" value="Unassembled WGS sequence"/>
</dbReference>